<feature type="region of interest" description="Disordered" evidence="1">
    <location>
        <begin position="49"/>
        <end position="92"/>
    </location>
</feature>
<keyword evidence="2" id="KW-0472">Membrane</keyword>
<feature type="transmembrane region" description="Helical" evidence="2">
    <location>
        <begin position="20"/>
        <end position="38"/>
    </location>
</feature>
<keyword evidence="4" id="KW-1185">Reference proteome</keyword>
<dbReference type="Proteomes" id="UP001465755">
    <property type="component" value="Unassembled WGS sequence"/>
</dbReference>
<proteinExistence type="predicted"/>
<organism evidence="3 4">
    <name type="scientific">Symbiochloris irregularis</name>
    <dbReference type="NCBI Taxonomy" id="706552"/>
    <lineage>
        <taxon>Eukaryota</taxon>
        <taxon>Viridiplantae</taxon>
        <taxon>Chlorophyta</taxon>
        <taxon>core chlorophytes</taxon>
        <taxon>Trebouxiophyceae</taxon>
        <taxon>Trebouxiales</taxon>
        <taxon>Trebouxiaceae</taxon>
        <taxon>Symbiochloris</taxon>
    </lineage>
</organism>
<feature type="region of interest" description="Disordered" evidence="1">
    <location>
        <begin position="228"/>
        <end position="247"/>
    </location>
</feature>
<evidence type="ECO:0000256" key="2">
    <source>
        <dbReference type="SAM" id="Phobius"/>
    </source>
</evidence>
<dbReference type="AlphaFoldDB" id="A0AAW1NUD0"/>
<protein>
    <submittedName>
        <fullName evidence="3">Uncharacterized protein</fullName>
    </submittedName>
</protein>
<keyword evidence="2" id="KW-1133">Transmembrane helix</keyword>
<feature type="region of interest" description="Disordered" evidence="1">
    <location>
        <begin position="282"/>
        <end position="343"/>
    </location>
</feature>
<reference evidence="3 4" key="1">
    <citation type="journal article" date="2024" name="Nat. Commun.">
        <title>Phylogenomics reveals the evolutionary origins of lichenization in chlorophyte algae.</title>
        <authorList>
            <person name="Puginier C."/>
            <person name="Libourel C."/>
            <person name="Otte J."/>
            <person name="Skaloud P."/>
            <person name="Haon M."/>
            <person name="Grisel S."/>
            <person name="Petersen M."/>
            <person name="Berrin J.G."/>
            <person name="Delaux P.M."/>
            <person name="Dal Grande F."/>
            <person name="Keller J."/>
        </authorList>
    </citation>
    <scope>NUCLEOTIDE SEQUENCE [LARGE SCALE GENOMIC DNA]</scope>
    <source>
        <strain evidence="3 4">SAG 2036</strain>
    </source>
</reference>
<evidence type="ECO:0000313" key="3">
    <source>
        <dbReference type="EMBL" id="KAK9799383.1"/>
    </source>
</evidence>
<feature type="compositionally biased region" description="Polar residues" evidence="1">
    <location>
        <begin position="389"/>
        <end position="403"/>
    </location>
</feature>
<comment type="caution">
    <text evidence="3">The sequence shown here is derived from an EMBL/GenBank/DDBJ whole genome shotgun (WGS) entry which is preliminary data.</text>
</comment>
<name>A0AAW1NUD0_9CHLO</name>
<evidence type="ECO:0000256" key="1">
    <source>
        <dbReference type="SAM" id="MobiDB-lite"/>
    </source>
</evidence>
<feature type="region of interest" description="Disordered" evidence="1">
    <location>
        <begin position="384"/>
        <end position="403"/>
    </location>
</feature>
<keyword evidence="2" id="KW-0812">Transmembrane</keyword>
<gene>
    <name evidence="3" type="ORF">WJX73_008141</name>
</gene>
<accession>A0AAW1NUD0</accession>
<evidence type="ECO:0000313" key="4">
    <source>
        <dbReference type="Proteomes" id="UP001465755"/>
    </source>
</evidence>
<sequence length="656" mass="70438">MVDWTAVADYVPAVGWQEAFFASLLTISLVAGIAVLAIRRRRAYAGQQAQVPALGTRPSKLDLESGTGQQIGPGKPASSLGNGKKGPPKLPLLLPVDSSTPDAISAGISSPRSVRGQETVAQAGFYPMRMASLNRLLSIFPSPRKKVAPRSNLGFNGDAAFDGNAQPGRTYSYTWAKIHGLYPESPRCPPSPSPWTQTARMASTVPQSPSPYAIAARLASSLPFNRADAVQGGGEGEADRTDSGMSDMAQTVHPTYFPDDLDANRNWTSEVAPAGMPRIVVRWNSGNGRGSSGDGSLSAGTSARSSTEGGAQGMRRRSTRPSRGTDDWAAQPVPGGTRTYKRSGTLRDGQEALPQVYEEVDLNKQPTRDVPFDPQSTRRAIEDGARPTPSFNPQMNNSRKVTSSLERVRREAFRDKAELPVSHGGRTYRGAAGATSRQMQVVDSNRMAKSASKAEVLVVLRIEEVLPRPAAGLLAKMLRLAPVDTIAVLGCAHPVMVLRPKTQYQISVAVYQANSLGAIEHCNLYLSLPNGQGVDLHLTGQADGDYPDRLWQACTTWNPSDCGLVNAEREDCRTATELSVQVQVACSGGQGSNQYLYAQTALQVKMIGRGSLQHLEDYSMGAAWDQASDVLNAWQLESPTWEGAEFPMLMCPSPDS</sequence>
<dbReference type="EMBL" id="JALJOQ010000090">
    <property type="protein sequence ID" value="KAK9799383.1"/>
    <property type="molecule type" value="Genomic_DNA"/>
</dbReference>